<evidence type="ECO:0000256" key="5">
    <source>
        <dbReference type="ARBA" id="ARBA00022692"/>
    </source>
</evidence>
<dbReference type="AlphaFoldDB" id="A0A519BAC7"/>
<keyword evidence="7" id="KW-0998">Cell outer membrane</keyword>
<evidence type="ECO:0000256" key="6">
    <source>
        <dbReference type="ARBA" id="ARBA00023136"/>
    </source>
</evidence>
<keyword evidence="4" id="KW-1134">Transmembrane beta strand</keyword>
<evidence type="ECO:0000256" key="3">
    <source>
        <dbReference type="ARBA" id="ARBA00022448"/>
    </source>
</evidence>
<organism evidence="9 10">
    <name type="scientific">Candidatus Acidulodesulfobacterium ferriphilum</name>
    <dbReference type="NCBI Taxonomy" id="2597223"/>
    <lineage>
        <taxon>Bacteria</taxon>
        <taxon>Deltaproteobacteria</taxon>
        <taxon>Candidatus Acidulodesulfobacterales</taxon>
        <taxon>Candidatus Acidulodesulfobacterium</taxon>
    </lineage>
</organism>
<dbReference type="EMBL" id="SGBD01000003">
    <property type="protein sequence ID" value="RZD14242.1"/>
    <property type="molecule type" value="Genomic_DNA"/>
</dbReference>
<comment type="subcellular location">
    <subcellularLocation>
        <location evidence="1">Cell outer membrane</location>
    </subcellularLocation>
</comment>
<dbReference type="GO" id="GO:0009279">
    <property type="term" value="C:cell outer membrane"/>
    <property type="evidence" value="ECO:0007669"/>
    <property type="project" value="UniProtKB-SubCell"/>
</dbReference>
<dbReference type="Gene3D" id="1.20.1600.10">
    <property type="entry name" value="Outer membrane efflux proteins (OEP)"/>
    <property type="match status" value="1"/>
</dbReference>
<dbReference type="PANTHER" id="PTHR30026:SF21">
    <property type="entry name" value="SLR1270 PROTEIN"/>
    <property type="match status" value="1"/>
</dbReference>
<dbReference type="SUPFAM" id="SSF56954">
    <property type="entry name" value="Outer membrane efflux proteins (OEP)"/>
    <property type="match status" value="1"/>
</dbReference>
<evidence type="ECO:0000256" key="8">
    <source>
        <dbReference type="SAM" id="Phobius"/>
    </source>
</evidence>
<accession>A0A519BAC7</accession>
<dbReference type="InterPro" id="IPR051906">
    <property type="entry name" value="TolC-like"/>
</dbReference>
<dbReference type="Pfam" id="PF02321">
    <property type="entry name" value="OEP"/>
    <property type="match status" value="2"/>
</dbReference>
<dbReference type="GO" id="GO:0015288">
    <property type="term" value="F:porin activity"/>
    <property type="evidence" value="ECO:0007669"/>
    <property type="project" value="TreeGrafter"/>
</dbReference>
<dbReference type="InterPro" id="IPR003423">
    <property type="entry name" value="OMP_efflux"/>
</dbReference>
<dbReference type="GO" id="GO:1990281">
    <property type="term" value="C:efflux pump complex"/>
    <property type="evidence" value="ECO:0007669"/>
    <property type="project" value="TreeGrafter"/>
</dbReference>
<evidence type="ECO:0000256" key="1">
    <source>
        <dbReference type="ARBA" id="ARBA00004442"/>
    </source>
</evidence>
<dbReference type="GO" id="GO:0015562">
    <property type="term" value="F:efflux transmembrane transporter activity"/>
    <property type="evidence" value="ECO:0007669"/>
    <property type="project" value="InterPro"/>
</dbReference>
<evidence type="ECO:0000256" key="7">
    <source>
        <dbReference type="ARBA" id="ARBA00023237"/>
    </source>
</evidence>
<reference evidence="9 10" key="1">
    <citation type="submission" date="2019-01" db="EMBL/GenBank/DDBJ databases">
        <title>Insights into ecological role of a new deltaproteobacterial order Candidatus Sinidesulfobacterales (Sva0485) by metagenomics and metatranscriptomics.</title>
        <authorList>
            <person name="Tan S."/>
            <person name="Liu J."/>
            <person name="Fang Y."/>
            <person name="Hedlund B.P."/>
            <person name="Lian Z.H."/>
            <person name="Huang L.Y."/>
            <person name="Li J.T."/>
            <person name="Huang L.N."/>
            <person name="Li W.J."/>
            <person name="Jiang H.C."/>
            <person name="Dong H.L."/>
            <person name="Shu W.S."/>
        </authorList>
    </citation>
    <scope>NUCLEOTIDE SEQUENCE [LARGE SCALE GENOMIC DNA]</scope>
    <source>
        <strain evidence="9">AP3</strain>
    </source>
</reference>
<keyword evidence="6 8" id="KW-0472">Membrane</keyword>
<keyword evidence="8" id="KW-1133">Transmembrane helix</keyword>
<evidence type="ECO:0000256" key="4">
    <source>
        <dbReference type="ARBA" id="ARBA00022452"/>
    </source>
</evidence>
<proteinExistence type="inferred from homology"/>
<evidence type="ECO:0000256" key="2">
    <source>
        <dbReference type="ARBA" id="ARBA00007613"/>
    </source>
</evidence>
<dbReference type="Proteomes" id="UP000320813">
    <property type="component" value="Unassembled WGS sequence"/>
</dbReference>
<keyword evidence="5 8" id="KW-0812">Transmembrane</keyword>
<evidence type="ECO:0000313" key="10">
    <source>
        <dbReference type="Proteomes" id="UP000320813"/>
    </source>
</evidence>
<feature type="transmembrane region" description="Helical" evidence="8">
    <location>
        <begin position="12"/>
        <end position="32"/>
    </location>
</feature>
<name>A0A519BAC7_9DELT</name>
<keyword evidence="3" id="KW-0813">Transport</keyword>
<comment type="caution">
    <text evidence="9">The sequence shown here is derived from an EMBL/GenBank/DDBJ whole genome shotgun (WGS) entry which is preliminary data.</text>
</comment>
<dbReference type="PANTHER" id="PTHR30026">
    <property type="entry name" value="OUTER MEMBRANE PROTEIN TOLC"/>
    <property type="match status" value="1"/>
</dbReference>
<sequence>MNKSKTTKITDNPFSSIFYLIPIAILITAITVPKGACAAGIEGMSINKAFLYSLKYNKILRLGKANLNIAGYEENEALSGFFPKINFNETYLNTDNPLYAFGSVLNQKILTNQNVQSYFSPNFLNNPGMIHNYQSEFQIEQPLFMGGKIYLGYQRARLHKLSLKNGLSETKQKVLYSVAKAYYSVILAHKYVKLMKSIVKTAKAYKNLSENLYRAGQVVSSDVLRAKVELATAEEKLATAKKNYKLSKYFLNITIGLNVDAKYKLTSKLTPSYNKSLSINSLQKEAFAYRPDYKALLFNKKNMGIGIKEAYGKFLPTLVAGYDYFSNGPAIHPDDSYSYAFTVMLHFNIFSGLRDYNNLQKSKSRYNTMIEYQGLLRNKIEMQVRKAYLQYKTNFINTNVAKLAVLNAKETLRITANRYKAGMTTLINLYKTLDQYKTARVSYLNALYELTLNKYYIKLVTGRLTMVPESKS</sequence>
<comment type="similarity">
    <text evidence="2">Belongs to the outer membrane factor (OMF) (TC 1.B.17) family.</text>
</comment>
<gene>
    <name evidence="9" type="ORF">EVJ47_06125</name>
</gene>
<protein>
    <submittedName>
        <fullName evidence="9">TolC family protein</fullName>
    </submittedName>
</protein>
<evidence type="ECO:0000313" key="9">
    <source>
        <dbReference type="EMBL" id="RZD14242.1"/>
    </source>
</evidence>